<feature type="compositionally biased region" description="Basic and acidic residues" evidence="1">
    <location>
        <begin position="39"/>
        <end position="62"/>
    </location>
</feature>
<feature type="compositionally biased region" description="Polar residues" evidence="1">
    <location>
        <begin position="146"/>
        <end position="157"/>
    </location>
</feature>
<protein>
    <submittedName>
        <fullName evidence="2">Uncharacterized protein</fullName>
    </submittedName>
</protein>
<evidence type="ECO:0000313" key="2">
    <source>
        <dbReference type="EMBL" id="OCF51391.1"/>
    </source>
</evidence>
<reference evidence="3" key="4">
    <citation type="submission" date="2024-02" db="EMBL/GenBank/DDBJ databases">
        <title>Comparative genomics of Cryptococcus and Kwoniella reveals pathogenesis evolution and contrasting modes of karyotype evolution via chromosome fusion or intercentromeric recombination.</title>
        <authorList>
            <person name="Coelho M.A."/>
            <person name="David-Palma M."/>
            <person name="Shea T."/>
            <person name="Bowers K."/>
            <person name="McGinley-Smith S."/>
            <person name="Mohammad A.W."/>
            <person name="Gnirke A."/>
            <person name="Yurkov A.M."/>
            <person name="Nowrousian M."/>
            <person name="Sun S."/>
            <person name="Cuomo C.A."/>
            <person name="Heitman J."/>
        </authorList>
    </citation>
    <scope>NUCLEOTIDE SEQUENCE</scope>
    <source>
        <strain evidence="3">CBS 10737</strain>
    </source>
</reference>
<dbReference type="GeneID" id="30170474"/>
<sequence length="622" mass="68342">MKAPLSSSHGQNGNSHFNHNIRSPESSDTSYTGVSEMETSDKHPDGDGWDEKFSKGEEKVKWSDMAVDTPVVTKQSPHGINNGQVTHENSQNTTAQDDGGWTSGYTDRPSPPSQPFHTDRGRRKVPISYRGRGAQSSFASHGEQYQHPTDTQISPHNPQRGFERRNNSNFQTTDRVRTTPFQFRYDNNVTFNRAIQHTNENEPVNISRQSGNSHPVRPRTNPRIEMTNYTAHITDTQRSAGAGMDNANRLPLQNARPWGRTASPESDGKYESAQSPMYPQMPMLYPDWNDGYVPHGVPPIPFCPIQPLSTYMPTTNESFIQVPIPATNVTDIIPLADPPIELPEGLATRNGLRPLRFENNNGMFTPIYDNEEIKQYCVQHNLQVPKRSNSSSTTPPQEVTLLPITSGGHDTPMTATINPIGTTDSNVPNDSHLPLFASISHPSPPPPGAGETRIIPIPIPFSSPHAFQPLPPSPFVAYPNHIDNFCIGQAPTRSFILPSVLPLAQNGNMPPAYLAHLGGSFLNAVQPFVYAYPPQVPNYPQAYYTPRISQPTAFNIHHQPTSQAFAYLNQGHNTGQPNETGRRMSSGSFQQDGAGGPVTGVGREASAAKLEATEIADDTGGW</sequence>
<accession>A0A1B9I7G4</accession>
<gene>
    <name evidence="2" type="ORF">I206_02105</name>
    <name evidence="3" type="ORF">I206_104570</name>
</gene>
<dbReference type="EMBL" id="KV700115">
    <property type="protein sequence ID" value="OCF51391.1"/>
    <property type="molecule type" value="Genomic_DNA"/>
</dbReference>
<reference evidence="2" key="3">
    <citation type="submission" date="2016-07" db="EMBL/GenBank/DDBJ databases">
        <title>Evolution of pathogenesis and genome organization in the Tremellales.</title>
        <authorList>
            <person name="Cuomo C."/>
            <person name="Litvintseva A."/>
            <person name="Heitman J."/>
            <person name="Chen Y."/>
            <person name="Sun S."/>
            <person name="Springer D."/>
            <person name="Dromer F."/>
            <person name="Young S."/>
            <person name="Zeng Q."/>
            <person name="Chapman S."/>
            <person name="Gujja S."/>
            <person name="Saif S."/>
            <person name="Birren B."/>
        </authorList>
    </citation>
    <scope>NUCLEOTIDE SEQUENCE</scope>
    <source>
        <strain evidence="2">CBS 10737</strain>
    </source>
</reference>
<reference evidence="2" key="1">
    <citation type="submission" date="2013-07" db="EMBL/GenBank/DDBJ databases">
        <title>The Genome Sequence of Cryptococcus pinus CBS10737.</title>
        <authorList>
            <consortium name="The Broad Institute Genome Sequencing Platform"/>
            <person name="Cuomo C."/>
            <person name="Litvintseva A."/>
            <person name="Chen Y."/>
            <person name="Heitman J."/>
            <person name="Sun S."/>
            <person name="Springer D."/>
            <person name="Dromer F."/>
            <person name="Young S.K."/>
            <person name="Zeng Q."/>
            <person name="Gargeya S."/>
            <person name="Fitzgerald M."/>
            <person name="Abouelleil A."/>
            <person name="Alvarado L."/>
            <person name="Berlin A.M."/>
            <person name="Chapman S.B."/>
            <person name="Dewar J."/>
            <person name="Goldberg J."/>
            <person name="Griggs A."/>
            <person name="Gujja S."/>
            <person name="Hansen M."/>
            <person name="Howarth C."/>
            <person name="Imamovic A."/>
            <person name="Larimer J."/>
            <person name="McCowan C."/>
            <person name="Murphy C."/>
            <person name="Pearson M."/>
            <person name="Priest M."/>
            <person name="Roberts A."/>
            <person name="Saif S."/>
            <person name="Shea T."/>
            <person name="Sykes S."/>
            <person name="Wortman J."/>
            <person name="Nusbaum C."/>
            <person name="Birren B."/>
        </authorList>
    </citation>
    <scope>NUCLEOTIDE SEQUENCE [LARGE SCALE GENOMIC DNA]</scope>
    <source>
        <strain evidence="2">CBS 10737</strain>
    </source>
</reference>
<feature type="region of interest" description="Disordered" evidence="1">
    <location>
        <begin position="1"/>
        <end position="166"/>
    </location>
</feature>
<feature type="compositionally biased region" description="Polar residues" evidence="1">
    <location>
        <begin position="72"/>
        <end position="96"/>
    </location>
</feature>
<feature type="region of interest" description="Disordered" evidence="1">
    <location>
        <begin position="240"/>
        <end position="273"/>
    </location>
</feature>
<dbReference type="AlphaFoldDB" id="A0A1B9I7G4"/>
<dbReference type="OrthoDB" id="2565279at2759"/>
<name>A0A1B9I7G4_9TREE</name>
<evidence type="ECO:0000313" key="3">
    <source>
        <dbReference type="EMBL" id="WWC70619.1"/>
    </source>
</evidence>
<feature type="compositionally biased region" description="Polar residues" evidence="1">
    <location>
        <begin position="1"/>
        <end position="33"/>
    </location>
</feature>
<dbReference type="KEGG" id="kpin:30170474"/>
<dbReference type="EMBL" id="CP144524">
    <property type="protein sequence ID" value="WWC70619.1"/>
    <property type="molecule type" value="Genomic_DNA"/>
</dbReference>
<feature type="region of interest" description="Disordered" evidence="1">
    <location>
        <begin position="569"/>
        <end position="601"/>
    </location>
</feature>
<evidence type="ECO:0000256" key="1">
    <source>
        <dbReference type="SAM" id="MobiDB-lite"/>
    </source>
</evidence>
<proteinExistence type="predicted"/>
<keyword evidence="4" id="KW-1185">Reference proteome</keyword>
<reference evidence="3" key="2">
    <citation type="submission" date="2013-07" db="EMBL/GenBank/DDBJ databases">
        <authorList>
            <consortium name="The Broad Institute Genome Sequencing Platform"/>
            <person name="Cuomo C."/>
            <person name="Litvintseva A."/>
            <person name="Chen Y."/>
            <person name="Heitman J."/>
            <person name="Sun S."/>
            <person name="Springer D."/>
            <person name="Dromer F."/>
            <person name="Young S.K."/>
            <person name="Zeng Q."/>
            <person name="Gargeya S."/>
            <person name="Fitzgerald M."/>
            <person name="Abouelleil A."/>
            <person name="Alvarado L."/>
            <person name="Berlin A.M."/>
            <person name="Chapman S.B."/>
            <person name="Dewar J."/>
            <person name="Goldberg J."/>
            <person name="Griggs A."/>
            <person name="Gujja S."/>
            <person name="Hansen M."/>
            <person name="Howarth C."/>
            <person name="Imamovic A."/>
            <person name="Larimer J."/>
            <person name="McCowan C."/>
            <person name="Murphy C."/>
            <person name="Pearson M."/>
            <person name="Priest M."/>
            <person name="Roberts A."/>
            <person name="Saif S."/>
            <person name="Shea T."/>
            <person name="Sykes S."/>
            <person name="Wortman J."/>
            <person name="Nusbaum C."/>
            <person name="Birren B."/>
        </authorList>
    </citation>
    <scope>NUCLEOTIDE SEQUENCE</scope>
    <source>
        <strain evidence="3">CBS 10737</strain>
    </source>
</reference>
<dbReference type="RefSeq" id="XP_019012610.1">
    <property type="nucleotide sequence ID" value="XM_019153870.1"/>
</dbReference>
<dbReference type="Proteomes" id="UP000094020">
    <property type="component" value="Chromosome 6"/>
</dbReference>
<evidence type="ECO:0000313" key="4">
    <source>
        <dbReference type="Proteomes" id="UP000094020"/>
    </source>
</evidence>
<feature type="compositionally biased region" description="Polar residues" evidence="1">
    <location>
        <begin position="569"/>
        <end position="591"/>
    </location>
</feature>
<organism evidence="2">
    <name type="scientific">Kwoniella pini CBS 10737</name>
    <dbReference type="NCBI Taxonomy" id="1296096"/>
    <lineage>
        <taxon>Eukaryota</taxon>
        <taxon>Fungi</taxon>
        <taxon>Dikarya</taxon>
        <taxon>Basidiomycota</taxon>
        <taxon>Agaricomycotina</taxon>
        <taxon>Tremellomycetes</taxon>
        <taxon>Tremellales</taxon>
        <taxon>Cryptococcaceae</taxon>
        <taxon>Kwoniella</taxon>
    </lineage>
</organism>